<dbReference type="Proteomes" id="UP000587527">
    <property type="component" value="Unassembled WGS sequence"/>
</dbReference>
<protein>
    <recommendedName>
        <fullName evidence="4">DUF1232 domain-containing protein</fullName>
    </recommendedName>
</protein>
<feature type="transmembrane region" description="Helical" evidence="1">
    <location>
        <begin position="6"/>
        <end position="28"/>
    </location>
</feature>
<keyword evidence="1" id="KW-0812">Transmembrane</keyword>
<organism evidence="2 3">
    <name type="scientific">Allocatelliglobosispora scoriae</name>
    <dbReference type="NCBI Taxonomy" id="643052"/>
    <lineage>
        <taxon>Bacteria</taxon>
        <taxon>Bacillati</taxon>
        <taxon>Actinomycetota</taxon>
        <taxon>Actinomycetes</taxon>
        <taxon>Micromonosporales</taxon>
        <taxon>Micromonosporaceae</taxon>
        <taxon>Allocatelliglobosispora</taxon>
    </lineage>
</organism>
<evidence type="ECO:0000256" key="1">
    <source>
        <dbReference type="SAM" id="Phobius"/>
    </source>
</evidence>
<feature type="transmembrane region" description="Helical" evidence="1">
    <location>
        <begin position="66"/>
        <end position="83"/>
    </location>
</feature>
<keyword evidence="1" id="KW-0472">Membrane</keyword>
<keyword evidence="3" id="KW-1185">Reference proteome</keyword>
<proteinExistence type="predicted"/>
<comment type="caution">
    <text evidence="2">The sequence shown here is derived from an EMBL/GenBank/DDBJ whole genome shotgun (WGS) entry which is preliminary data.</text>
</comment>
<reference evidence="2 3" key="1">
    <citation type="submission" date="2020-08" db="EMBL/GenBank/DDBJ databases">
        <title>Sequencing the genomes of 1000 actinobacteria strains.</title>
        <authorList>
            <person name="Klenk H.-P."/>
        </authorList>
    </citation>
    <scope>NUCLEOTIDE SEQUENCE [LARGE SCALE GENOMIC DNA]</scope>
    <source>
        <strain evidence="2 3">DSM 45362</strain>
    </source>
</reference>
<feature type="transmembrane region" description="Helical" evidence="1">
    <location>
        <begin position="40"/>
        <end position="60"/>
    </location>
</feature>
<evidence type="ECO:0000313" key="3">
    <source>
        <dbReference type="Proteomes" id="UP000587527"/>
    </source>
</evidence>
<keyword evidence="1" id="KW-1133">Transmembrane helix</keyword>
<dbReference type="EMBL" id="JACHMN010000002">
    <property type="protein sequence ID" value="MBB5868452.1"/>
    <property type="molecule type" value="Genomic_DNA"/>
</dbReference>
<evidence type="ECO:0000313" key="2">
    <source>
        <dbReference type="EMBL" id="MBB5868452.1"/>
    </source>
</evidence>
<name>A0A841BNY9_9ACTN</name>
<dbReference type="RefSeq" id="WP_184834405.1">
    <property type="nucleotide sequence ID" value="NZ_JACHMN010000002.1"/>
</dbReference>
<evidence type="ECO:0008006" key="4">
    <source>
        <dbReference type="Google" id="ProtNLM"/>
    </source>
</evidence>
<sequence>MSREAWIAVAIVVAIIAAVTIFGAVKLARRLWKTKKTLNELGAGGNWVFWGAMAYTIFPIDILPDPIYLDDMGVLGAALIYLTRLVQKKRAAGAFPHARTETRQVEQRRR</sequence>
<gene>
    <name evidence="2" type="ORF">F4553_001831</name>
</gene>
<dbReference type="AlphaFoldDB" id="A0A841BNY9"/>
<accession>A0A841BNY9</accession>